<dbReference type="Proteomes" id="UP000677082">
    <property type="component" value="Unassembled WGS sequence"/>
</dbReference>
<gene>
    <name evidence="2" type="ORF">Ato02nite_018580</name>
</gene>
<evidence type="ECO:0000313" key="2">
    <source>
        <dbReference type="EMBL" id="GIM90065.1"/>
    </source>
</evidence>
<proteinExistence type="predicted"/>
<accession>A0A919W312</accession>
<evidence type="ECO:0000256" key="1">
    <source>
        <dbReference type="SAM" id="Coils"/>
    </source>
</evidence>
<feature type="coiled-coil region" evidence="1">
    <location>
        <begin position="78"/>
        <end position="105"/>
    </location>
</feature>
<name>A0A919W312_9ACTN</name>
<dbReference type="AlphaFoldDB" id="A0A919W312"/>
<comment type="caution">
    <text evidence="2">The sequence shown here is derived from an EMBL/GenBank/DDBJ whole genome shotgun (WGS) entry which is preliminary data.</text>
</comment>
<keyword evidence="3" id="KW-1185">Reference proteome</keyword>
<protein>
    <submittedName>
        <fullName evidence="2">Uncharacterized protein</fullName>
    </submittedName>
</protein>
<sequence length="177" mass="18814">MFAVSASVLLSGAVGVTGQASQATGGAKRAVDPVRAAVAEAGVRSADLLWNDPVITRLPRTAEGINALGILVRELPKVQQLPRRLDRLRADLTELQKRARLAQKAASIRACDKLIEESSRPLARRRTGPVGLPVSAAVLALYWTPPLPLTSTPRMVVRTAGLRMGLPGTGGPLRHRP</sequence>
<reference evidence="2 3" key="1">
    <citation type="submission" date="2021-03" db="EMBL/GenBank/DDBJ databases">
        <title>Whole genome shotgun sequence of Actinoplanes toevensis NBRC 105298.</title>
        <authorList>
            <person name="Komaki H."/>
            <person name="Tamura T."/>
        </authorList>
    </citation>
    <scope>NUCLEOTIDE SEQUENCE [LARGE SCALE GENOMIC DNA]</scope>
    <source>
        <strain evidence="2 3">NBRC 105298</strain>
    </source>
</reference>
<keyword evidence="1" id="KW-0175">Coiled coil</keyword>
<organism evidence="2 3">
    <name type="scientific">Paractinoplanes toevensis</name>
    <dbReference type="NCBI Taxonomy" id="571911"/>
    <lineage>
        <taxon>Bacteria</taxon>
        <taxon>Bacillati</taxon>
        <taxon>Actinomycetota</taxon>
        <taxon>Actinomycetes</taxon>
        <taxon>Micromonosporales</taxon>
        <taxon>Micromonosporaceae</taxon>
        <taxon>Paractinoplanes</taxon>
    </lineage>
</organism>
<evidence type="ECO:0000313" key="3">
    <source>
        <dbReference type="Proteomes" id="UP000677082"/>
    </source>
</evidence>
<dbReference type="EMBL" id="BOQN01000022">
    <property type="protein sequence ID" value="GIM90065.1"/>
    <property type="molecule type" value="Genomic_DNA"/>
</dbReference>